<dbReference type="GO" id="GO:0016887">
    <property type="term" value="F:ATP hydrolysis activity"/>
    <property type="evidence" value="ECO:0007669"/>
    <property type="project" value="InterPro"/>
</dbReference>
<evidence type="ECO:0000256" key="1">
    <source>
        <dbReference type="ARBA" id="ARBA00005417"/>
    </source>
</evidence>
<accession>A0A0K8MY40</accession>
<name>A0A0K8MY40_9CHLR</name>
<dbReference type="Pfam" id="PF00005">
    <property type="entry name" value="ABC_tran"/>
    <property type="match status" value="1"/>
</dbReference>
<dbReference type="CDD" id="cd03255">
    <property type="entry name" value="ABC_MJ0796_LolCDE_FtsE"/>
    <property type="match status" value="1"/>
</dbReference>
<evidence type="ECO:0000259" key="5">
    <source>
        <dbReference type="PROSITE" id="PS50893"/>
    </source>
</evidence>
<comment type="similarity">
    <text evidence="1">Belongs to the ABC transporter superfamily.</text>
</comment>
<proteinExistence type="inferred from homology"/>
<dbReference type="Proteomes" id="UP000055060">
    <property type="component" value="Unassembled WGS sequence"/>
</dbReference>
<dbReference type="EMBL" id="DF967973">
    <property type="protein sequence ID" value="GAP15926.1"/>
    <property type="molecule type" value="Genomic_DNA"/>
</dbReference>
<protein>
    <submittedName>
        <fullName evidence="6">ABC-type antimicrobial peptide transport system, ATPase component</fullName>
    </submittedName>
</protein>
<dbReference type="OrthoDB" id="9784450at2"/>
<evidence type="ECO:0000256" key="3">
    <source>
        <dbReference type="ARBA" id="ARBA00022741"/>
    </source>
</evidence>
<evidence type="ECO:0000313" key="6">
    <source>
        <dbReference type="EMBL" id="GAP15926.1"/>
    </source>
</evidence>
<dbReference type="InterPro" id="IPR017911">
    <property type="entry name" value="MacB-like_ATP-bd"/>
</dbReference>
<dbReference type="PANTHER" id="PTHR24220">
    <property type="entry name" value="IMPORT ATP-BINDING PROTEIN"/>
    <property type="match status" value="1"/>
</dbReference>
<gene>
    <name evidence="6" type="ORF">LARV_03721</name>
</gene>
<keyword evidence="4" id="KW-0067">ATP-binding</keyword>
<dbReference type="AlphaFoldDB" id="A0A0K8MY40"/>
<dbReference type="GO" id="GO:0022857">
    <property type="term" value="F:transmembrane transporter activity"/>
    <property type="evidence" value="ECO:0007669"/>
    <property type="project" value="TreeGrafter"/>
</dbReference>
<dbReference type="SMART" id="SM00382">
    <property type="entry name" value="AAA"/>
    <property type="match status" value="1"/>
</dbReference>
<dbReference type="InterPro" id="IPR015854">
    <property type="entry name" value="ABC_transpr_LolD-like"/>
</dbReference>
<dbReference type="InterPro" id="IPR003439">
    <property type="entry name" value="ABC_transporter-like_ATP-bd"/>
</dbReference>
<dbReference type="PROSITE" id="PS50893">
    <property type="entry name" value="ABC_TRANSPORTER_2"/>
    <property type="match status" value="1"/>
</dbReference>
<dbReference type="InterPro" id="IPR027417">
    <property type="entry name" value="P-loop_NTPase"/>
</dbReference>
<sequence length="221" mass="23989">MSKLTLENVAYRYKSGNRNVVDSVSCTLESGKLNAVVGSSGSGKTTLLSLMAGLDQPTQGSIHINGEDLARLDLDQYRRERVSMIFQAFQLFPLLTVLENVCFPMELNGLSLKDAAGRAGSFLASVGIHEDKFRRYPANLSGGEQQRVAIARSLASGARVLLADEPTGNLDKANGENVVEILQHLAHDQDYCVVIVTHDPGIAEKSDKVWRMSDGVLKENG</sequence>
<dbReference type="RefSeq" id="WP_075075326.1">
    <property type="nucleotide sequence ID" value="NZ_DF967973.1"/>
</dbReference>
<keyword evidence="7" id="KW-1185">Reference proteome</keyword>
<dbReference type="FunFam" id="3.40.50.300:FF:000056">
    <property type="entry name" value="Cell division ATP-binding protein FtsE"/>
    <property type="match status" value="1"/>
</dbReference>
<keyword evidence="2" id="KW-0813">Transport</keyword>
<dbReference type="SUPFAM" id="SSF52540">
    <property type="entry name" value="P-loop containing nucleoside triphosphate hydrolases"/>
    <property type="match status" value="1"/>
</dbReference>
<dbReference type="STRING" id="360412.LARV_03721"/>
<organism evidence="6">
    <name type="scientific">Longilinea arvoryzae</name>
    <dbReference type="NCBI Taxonomy" id="360412"/>
    <lineage>
        <taxon>Bacteria</taxon>
        <taxon>Bacillati</taxon>
        <taxon>Chloroflexota</taxon>
        <taxon>Anaerolineae</taxon>
        <taxon>Anaerolineales</taxon>
        <taxon>Anaerolineaceae</taxon>
        <taxon>Longilinea</taxon>
    </lineage>
</organism>
<dbReference type="InterPro" id="IPR017871">
    <property type="entry name" value="ABC_transporter-like_CS"/>
</dbReference>
<evidence type="ECO:0000313" key="7">
    <source>
        <dbReference type="Proteomes" id="UP000055060"/>
    </source>
</evidence>
<dbReference type="PROSITE" id="PS00211">
    <property type="entry name" value="ABC_TRANSPORTER_1"/>
    <property type="match status" value="1"/>
</dbReference>
<reference evidence="6" key="1">
    <citation type="submission" date="2015-07" db="EMBL/GenBank/DDBJ databases">
        <title>Draft Genome Sequences of Anaerolinea thermolimosa IMO-1, Bellilinea caldifistulae GOMI-1, Leptolinea tardivitalis YMTK-2, Levilinea saccharolytica KIBI-1,Longilinea arvoryzae KOME-1, Previously Described as Members of the Anaerolineaceae (Chloroflexi).</title>
        <authorList>
            <person name="Sekiguchi Y."/>
            <person name="Ohashi A."/>
            <person name="Matsuura N."/>
            <person name="Tourlousse M.D."/>
        </authorList>
    </citation>
    <scope>NUCLEOTIDE SEQUENCE [LARGE SCALE GENOMIC DNA]</scope>
    <source>
        <strain evidence="6">KOME-1</strain>
    </source>
</reference>
<evidence type="ECO:0000256" key="2">
    <source>
        <dbReference type="ARBA" id="ARBA00022448"/>
    </source>
</evidence>
<dbReference type="PANTHER" id="PTHR24220:SF689">
    <property type="entry name" value="LIPOPROTEIN-RELEASING SYSTEM ATP-BINDING PROTEIN LOLD"/>
    <property type="match status" value="1"/>
</dbReference>
<dbReference type="GO" id="GO:0005524">
    <property type="term" value="F:ATP binding"/>
    <property type="evidence" value="ECO:0007669"/>
    <property type="project" value="UniProtKB-KW"/>
</dbReference>
<keyword evidence="3" id="KW-0547">Nucleotide-binding</keyword>
<dbReference type="InterPro" id="IPR003593">
    <property type="entry name" value="AAA+_ATPase"/>
</dbReference>
<dbReference type="GO" id="GO:0005886">
    <property type="term" value="C:plasma membrane"/>
    <property type="evidence" value="ECO:0007669"/>
    <property type="project" value="TreeGrafter"/>
</dbReference>
<feature type="domain" description="ABC transporter" evidence="5">
    <location>
        <begin position="4"/>
        <end position="221"/>
    </location>
</feature>
<dbReference type="Gene3D" id="3.40.50.300">
    <property type="entry name" value="P-loop containing nucleotide triphosphate hydrolases"/>
    <property type="match status" value="1"/>
</dbReference>
<evidence type="ECO:0000256" key="4">
    <source>
        <dbReference type="ARBA" id="ARBA00022840"/>
    </source>
</evidence>